<sequence>MDRWGLFPATAAVCFIGMVLSQTTPTPAVMNTTLLQSTTGLTPTPVILSSTTLGCNEFNVSTCESCAPGSQYDNNTLLCTCCSDPGLCIFPGACLPCKKGFYQSLSGQQECLPCSRGFYTK</sequence>
<dbReference type="Gene3D" id="2.10.50.10">
    <property type="entry name" value="Tumor Necrosis Factor Receptor, subunit A, domain 2"/>
    <property type="match status" value="1"/>
</dbReference>
<reference evidence="3" key="1">
    <citation type="submission" date="2016-05" db="EMBL/GenBank/DDBJ databases">
        <authorList>
            <person name="Lavstsen T."/>
            <person name="Jespersen J.S."/>
        </authorList>
    </citation>
    <scope>NUCLEOTIDE SEQUENCE</scope>
    <source>
        <tissue evidence="3">Brain</tissue>
    </source>
</reference>
<protein>
    <recommendedName>
        <fullName evidence="2">Tyrosine-protein kinase ephrin type A/B receptor-like domain-containing protein</fullName>
    </recommendedName>
</protein>
<proteinExistence type="predicted"/>
<dbReference type="AlphaFoldDB" id="A0A1A8BKK0"/>
<name>A0A1A8BKK0_NOTKA</name>
<evidence type="ECO:0000259" key="2">
    <source>
        <dbReference type="Pfam" id="PF07699"/>
    </source>
</evidence>
<evidence type="ECO:0000256" key="1">
    <source>
        <dbReference type="SAM" id="SignalP"/>
    </source>
</evidence>
<dbReference type="InterPro" id="IPR011641">
    <property type="entry name" value="Tyr-kin_ephrin_A/B_rcpt-like"/>
</dbReference>
<feature type="domain" description="Tyrosine-protein kinase ephrin type A/B receptor-like" evidence="2">
    <location>
        <begin position="93"/>
        <end position="121"/>
    </location>
</feature>
<gene>
    <name evidence="3" type="primary">BX927349.2</name>
</gene>
<keyword evidence="1" id="KW-0732">Signal</keyword>
<organism evidence="3">
    <name type="scientific">Nothobranchius kadleci</name>
    <name type="common">African annual killifish</name>
    <dbReference type="NCBI Taxonomy" id="1051664"/>
    <lineage>
        <taxon>Eukaryota</taxon>
        <taxon>Metazoa</taxon>
        <taxon>Chordata</taxon>
        <taxon>Craniata</taxon>
        <taxon>Vertebrata</taxon>
        <taxon>Euteleostomi</taxon>
        <taxon>Actinopterygii</taxon>
        <taxon>Neopterygii</taxon>
        <taxon>Teleostei</taxon>
        <taxon>Neoteleostei</taxon>
        <taxon>Acanthomorphata</taxon>
        <taxon>Ovalentaria</taxon>
        <taxon>Atherinomorphae</taxon>
        <taxon>Cyprinodontiformes</taxon>
        <taxon>Nothobranchiidae</taxon>
        <taxon>Nothobranchius</taxon>
    </lineage>
</organism>
<feature type="signal peptide" evidence="1">
    <location>
        <begin position="1"/>
        <end position="21"/>
    </location>
</feature>
<reference evidence="3" key="2">
    <citation type="submission" date="2016-06" db="EMBL/GenBank/DDBJ databases">
        <title>The genome of a short-lived fish provides insights into sex chromosome evolution and the genetic control of aging.</title>
        <authorList>
            <person name="Reichwald K."/>
            <person name="Felder M."/>
            <person name="Petzold A."/>
            <person name="Koch P."/>
            <person name="Groth M."/>
            <person name="Platzer M."/>
        </authorList>
    </citation>
    <scope>NUCLEOTIDE SEQUENCE</scope>
    <source>
        <tissue evidence="3">Brain</tissue>
    </source>
</reference>
<feature type="chain" id="PRO_5008366780" description="Tyrosine-protein kinase ephrin type A/B receptor-like domain-containing protein" evidence="1">
    <location>
        <begin position="22"/>
        <end position="121"/>
    </location>
</feature>
<dbReference type="InterPro" id="IPR009030">
    <property type="entry name" value="Growth_fac_rcpt_cys_sf"/>
</dbReference>
<dbReference type="SUPFAM" id="SSF57184">
    <property type="entry name" value="Growth factor receptor domain"/>
    <property type="match status" value="1"/>
</dbReference>
<dbReference type="EMBL" id="HADZ01004206">
    <property type="protein sequence ID" value="SBP68147.1"/>
    <property type="molecule type" value="Transcribed_RNA"/>
</dbReference>
<dbReference type="Pfam" id="PF07699">
    <property type="entry name" value="Ephrin_rec_like"/>
    <property type="match status" value="1"/>
</dbReference>
<evidence type="ECO:0000313" key="3">
    <source>
        <dbReference type="EMBL" id="SBP68147.1"/>
    </source>
</evidence>
<accession>A0A1A8BKK0</accession>